<keyword evidence="1" id="KW-0472">Membrane</keyword>
<protein>
    <recommendedName>
        <fullName evidence="4">Transporter, Ompp1/FadL/TodX domain protein</fullName>
    </recommendedName>
</protein>
<evidence type="ECO:0000256" key="1">
    <source>
        <dbReference type="SAM" id="Phobius"/>
    </source>
</evidence>
<name>A0A829D109_LEPIR</name>
<proteinExistence type="predicted"/>
<dbReference type="Proteomes" id="UP000012329">
    <property type="component" value="Unassembled WGS sequence"/>
</dbReference>
<dbReference type="AlphaFoldDB" id="A0A829D109"/>
<comment type="caution">
    <text evidence="2">The sequence shown here is derived from an EMBL/GenBank/DDBJ whole genome shotgun (WGS) entry which is preliminary data.</text>
</comment>
<reference evidence="2 3" key="1">
    <citation type="submission" date="2013-02" db="EMBL/GenBank/DDBJ databases">
        <authorList>
            <person name="Harkins D.M."/>
            <person name="Durkin A.S."/>
            <person name="Brinkac L.M."/>
            <person name="Haft D.H."/>
            <person name="Selengut J.D."/>
            <person name="Sanka R."/>
            <person name="DePew J."/>
            <person name="Purushe J."/>
            <person name="Whelen A.C."/>
            <person name="Vinetz J.M."/>
            <person name="Sutton G.G."/>
            <person name="Nierman W.C."/>
            <person name="Fouts D.E."/>
        </authorList>
    </citation>
    <scope>NUCLEOTIDE SEQUENCE [LARGE SCALE GENOMIC DNA]</scope>
    <source>
        <strain evidence="2 3">2002000626</strain>
    </source>
</reference>
<keyword evidence="1" id="KW-1133">Transmembrane helix</keyword>
<evidence type="ECO:0000313" key="3">
    <source>
        <dbReference type="Proteomes" id="UP000012329"/>
    </source>
</evidence>
<feature type="transmembrane region" description="Helical" evidence="1">
    <location>
        <begin position="12"/>
        <end position="32"/>
    </location>
</feature>
<dbReference type="EMBL" id="AFJL02000061">
    <property type="protein sequence ID" value="EMY05902.1"/>
    <property type="molecule type" value="Genomic_DNA"/>
</dbReference>
<gene>
    <name evidence="2" type="ORF">LEP1GSC029_0612</name>
</gene>
<keyword evidence="1" id="KW-0812">Transmembrane</keyword>
<accession>A0A829D109</accession>
<evidence type="ECO:0000313" key="2">
    <source>
        <dbReference type="EMBL" id="EMY05902.1"/>
    </source>
</evidence>
<organism evidence="2 3">
    <name type="scientific">Leptospira interrogans str. 2002000626</name>
    <dbReference type="NCBI Taxonomy" id="996803"/>
    <lineage>
        <taxon>Bacteria</taxon>
        <taxon>Pseudomonadati</taxon>
        <taxon>Spirochaetota</taxon>
        <taxon>Spirochaetia</taxon>
        <taxon>Leptospirales</taxon>
        <taxon>Leptospiraceae</taxon>
        <taxon>Leptospira</taxon>
    </lineage>
</organism>
<sequence>MRILFNRIQKSTLPIFIGLGVFISFPSLWAVASNSRNAINARYEGMAGVNFALGGSPMDVALNPANLYLMKGKK</sequence>
<evidence type="ECO:0008006" key="4">
    <source>
        <dbReference type="Google" id="ProtNLM"/>
    </source>
</evidence>